<dbReference type="AlphaFoldDB" id="A0A0F9GNY0"/>
<accession>A0A0F9GNY0</accession>
<organism evidence="1">
    <name type="scientific">marine sediment metagenome</name>
    <dbReference type="NCBI Taxonomy" id="412755"/>
    <lineage>
        <taxon>unclassified sequences</taxon>
        <taxon>metagenomes</taxon>
        <taxon>ecological metagenomes</taxon>
    </lineage>
</organism>
<protein>
    <submittedName>
        <fullName evidence="1">Uncharacterized protein</fullName>
    </submittedName>
</protein>
<proteinExistence type="predicted"/>
<sequence>MEEKLQYCDTKEKLDAIEAEAKEIVEIDGAFFLKEEEVETDDDGRPLVHRIILTLLRRRTNGRGGQKTYDRGRRQ</sequence>
<evidence type="ECO:0000313" key="1">
    <source>
        <dbReference type="EMBL" id="KKL64832.1"/>
    </source>
</evidence>
<dbReference type="EMBL" id="LAZR01027727">
    <property type="protein sequence ID" value="KKL64832.1"/>
    <property type="molecule type" value="Genomic_DNA"/>
</dbReference>
<comment type="caution">
    <text evidence="1">The sequence shown here is derived from an EMBL/GenBank/DDBJ whole genome shotgun (WGS) entry which is preliminary data.</text>
</comment>
<name>A0A0F9GNY0_9ZZZZ</name>
<gene>
    <name evidence="1" type="ORF">LCGC14_2161050</name>
</gene>
<reference evidence="1" key="1">
    <citation type="journal article" date="2015" name="Nature">
        <title>Complex archaea that bridge the gap between prokaryotes and eukaryotes.</title>
        <authorList>
            <person name="Spang A."/>
            <person name="Saw J.H."/>
            <person name="Jorgensen S.L."/>
            <person name="Zaremba-Niedzwiedzka K."/>
            <person name="Martijn J."/>
            <person name="Lind A.E."/>
            <person name="van Eijk R."/>
            <person name="Schleper C."/>
            <person name="Guy L."/>
            <person name="Ettema T.J."/>
        </authorList>
    </citation>
    <scope>NUCLEOTIDE SEQUENCE</scope>
</reference>